<dbReference type="Proteomes" id="UP000010808">
    <property type="component" value="Chromosome"/>
</dbReference>
<sequence>MVNNWRSRTCYTQKLTKIKSLNCRQNWVLSGAMGTFIENITEVDFEYNSHLD</sequence>
<proteinExistence type="predicted"/>
<accession>L0R9V2</accession>
<evidence type="ECO:0000313" key="2">
    <source>
        <dbReference type="Proteomes" id="UP000010808"/>
    </source>
</evidence>
<gene>
    <name evidence="1" type="ORF">DESAM_21248</name>
</gene>
<dbReference type="STRING" id="1121451.DESAM_21248"/>
<dbReference type="AlphaFoldDB" id="L0R9V2"/>
<dbReference type="KEGG" id="dhy:DESAM_21248"/>
<protein>
    <submittedName>
        <fullName evidence="1">Uncharacterized protein</fullName>
    </submittedName>
</protein>
<reference evidence="1 2" key="1">
    <citation type="submission" date="2012-10" db="EMBL/GenBank/DDBJ databases">
        <authorList>
            <person name="Genoscope - CEA"/>
        </authorList>
    </citation>
    <scope>NUCLEOTIDE SEQUENCE [LARGE SCALE GENOMIC DNA]</scope>
    <source>
        <strain evidence="2">AM13 / DSM 14728</strain>
    </source>
</reference>
<organism evidence="1 2">
    <name type="scientific">Maridesulfovibrio hydrothermalis AM13 = DSM 14728</name>
    <dbReference type="NCBI Taxonomy" id="1121451"/>
    <lineage>
        <taxon>Bacteria</taxon>
        <taxon>Pseudomonadati</taxon>
        <taxon>Thermodesulfobacteriota</taxon>
        <taxon>Desulfovibrionia</taxon>
        <taxon>Desulfovibrionales</taxon>
        <taxon>Desulfovibrionaceae</taxon>
        <taxon>Maridesulfovibrio</taxon>
    </lineage>
</organism>
<dbReference type="EMBL" id="FO203522">
    <property type="protein sequence ID" value="CCO23529.1"/>
    <property type="molecule type" value="Genomic_DNA"/>
</dbReference>
<name>L0R9V2_9BACT</name>
<dbReference type="HOGENOM" id="CLU_3079165_0_0_7"/>
<evidence type="ECO:0000313" key="1">
    <source>
        <dbReference type="EMBL" id="CCO23529.1"/>
    </source>
</evidence>
<keyword evidence="2" id="KW-1185">Reference proteome</keyword>